<dbReference type="CDD" id="cd07896">
    <property type="entry name" value="Adenylation_kDNA_ligase_like"/>
    <property type="match status" value="1"/>
</dbReference>
<keyword evidence="9" id="KW-1185">Reference proteome</keyword>
<evidence type="ECO:0000256" key="5">
    <source>
        <dbReference type="ARBA" id="ARBA00023204"/>
    </source>
</evidence>
<comment type="caution">
    <text evidence="8">The sequence shown here is derived from an EMBL/GenBank/DDBJ whole genome shotgun (WGS) entry which is preliminary data.</text>
</comment>
<dbReference type="Gene3D" id="3.30.470.30">
    <property type="entry name" value="DNA ligase/mRNA capping enzyme"/>
    <property type="match status" value="1"/>
</dbReference>
<dbReference type="EMBL" id="JANQAO010000001">
    <property type="protein sequence ID" value="MDM5147148.1"/>
    <property type="molecule type" value="Genomic_DNA"/>
</dbReference>
<name>A0ABT7QKC1_9GAMM</name>
<dbReference type="Pfam" id="PF14743">
    <property type="entry name" value="DNA_ligase_OB_2"/>
    <property type="match status" value="1"/>
</dbReference>
<evidence type="ECO:0000256" key="1">
    <source>
        <dbReference type="ARBA" id="ARBA00001968"/>
    </source>
</evidence>
<dbReference type="CDD" id="cd08041">
    <property type="entry name" value="OBF_kDNA_ligase_like"/>
    <property type="match status" value="1"/>
</dbReference>
<comment type="catalytic activity">
    <reaction evidence="6">
        <text>ATP + (deoxyribonucleotide)n-3'-hydroxyl + 5'-phospho-(deoxyribonucleotide)m = (deoxyribonucleotide)n+m + AMP + diphosphate.</text>
        <dbReference type="EC" id="6.5.1.1"/>
    </reaction>
</comment>
<dbReference type="InterPro" id="IPR012340">
    <property type="entry name" value="NA-bd_OB-fold"/>
</dbReference>
<evidence type="ECO:0000313" key="8">
    <source>
        <dbReference type="EMBL" id="MDM5147148.1"/>
    </source>
</evidence>
<evidence type="ECO:0000259" key="7">
    <source>
        <dbReference type="PROSITE" id="PS50160"/>
    </source>
</evidence>
<dbReference type="PANTHER" id="PTHR47810:SF1">
    <property type="entry name" value="DNA LIGASE B"/>
    <property type="match status" value="1"/>
</dbReference>
<dbReference type="SUPFAM" id="SSF56091">
    <property type="entry name" value="DNA ligase/mRNA capping enzyme, catalytic domain"/>
    <property type="match status" value="1"/>
</dbReference>
<proteinExistence type="predicted"/>
<keyword evidence="3" id="KW-0235">DNA replication</keyword>
<gene>
    <name evidence="8" type="ORF">NQX30_01970</name>
</gene>
<dbReference type="Gene3D" id="3.30.1490.70">
    <property type="match status" value="1"/>
</dbReference>
<sequence length="297" mass="33400">MNRVFFRQARYRIGNVIRQLFCIFVVLLVLPVAAGEPVDLLLANNYRDDINLSDYYVSEKLDGVRAYWDGKKLISRKGNVFTAPTWFVKNFPDAPLDGELWSGRGQFDFISGTVRRVQPHDGWSEIGYMVFDMPEAGGDFSNRLQLLQETVTVANTPYLKVVKQIEVADKKTLMQRMKQVVNTGGEGLMLRRKDSLYRGGRSNDLLKLKLFNDAEAVVIAHHPGKGKFLGMLGSLGLQMPNGTTFHVGTGFSNEQRLSPPPVGAVVTYKYQGLTNNGKPRFPVFLRVRKDEPPSTKP</sequence>
<dbReference type="PANTHER" id="PTHR47810">
    <property type="entry name" value="DNA LIGASE"/>
    <property type="match status" value="1"/>
</dbReference>
<evidence type="ECO:0000256" key="2">
    <source>
        <dbReference type="ARBA" id="ARBA00022598"/>
    </source>
</evidence>
<dbReference type="Gene3D" id="2.40.50.140">
    <property type="entry name" value="Nucleic acid-binding proteins"/>
    <property type="match status" value="1"/>
</dbReference>
<keyword evidence="4" id="KW-0227">DNA damage</keyword>
<evidence type="ECO:0000256" key="6">
    <source>
        <dbReference type="ARBA" id="ARBA00034003"/>
    </source>
</evidence>
<dbReference type="InterPro" id="IPR029319">
    <property type="entry name" value="DNA_ligase_OB"/>
</dbReference>
<dbReference type="SUPFAM" id="SSF50249">
    <property type="entry name" value="Nucleic acid-binding proteins"/>
    <property type="match status" value="1"/>
</dbReference>
<accession>A0ABT7QKC1</accession>
<dbReference type="GO" id="GO:0003910">
    <property type="term" value="F:DNA ligase (ATP) activity"/>
    <property type="evidence" value="ECO:0007669"/>
    <property type="project" value="UniProtKB-EC"/>
</dbReference>
<keyword evidence="5" id="KW-0234">DNA repair</keyword>
<feature type="domain" description="ATP-dependent DNA ligase family profile" evidence="7">
    <location>
        <begin position="140"/>
        <end position="235"/>
    </location>
</feature>
<reference evidence="8" key="2">
    <citation type="journal article" date="2023" name="Microbiome">
        <title>Synthase-selected sorting approach identifies a beta-lactone synthase in a nudibranch symbiotic bacterium.</title>
        <authorList>
            <person name="Dzunkova M."/>
            <person name="La Clair J.J."/>
            <person name="Tyml T."/>
            <person name="Doud D."/>
            <person name="Schulz F."/>
            <person name="Piquer-Esteban S."/>
            <person name="Porcel Sanchis D."/>
            <person name="Osborn A."/>
            <person name="Robinson D."/>
            <person name="Louie K.B."/>
            <person name="Bowen B.P."/>
            <person name="Bowers R.M."/>
            <person name="Lee J."/>
            <person name="Arnau V."/>
            <person name="Diaz-Villanueva W."/>
            <person name="Stepanauskas R."/>
            <person name="Gosliner T."/>
            <person name="Date S.V."/>
            <person name="Northen T.R."/>
            <person name="Cheng J.F."/>
            <person name="Burkart M.D."/>
            <person name="Woyke T."/>
        </authorList>
    </citation>
    <scope>NUCLEOTIDE SEQUENCE</scope>
    <source>
        <strain evidence="8">Df01</strain>
    </source>
</reference>
<dbReference type="InterPro" id="IPR050326">
    <property type="entry name" value="NAD_dep_DNA_ligaseB"/>
</dbReference>
<dbReference type="NCBIfam" id="NF006592">
    <property type="entry name" value="PRK09125.1"/>
    <property type="match status" value="1"/>
</dbReference>
<organism evidence="8 9">
    <name type="scientific">Candidatus Doriopsillibacter californiensis</name>
    <dbReference type="NCBI Taxonomy" id="2970740"/>
    <lineage>
        <taxon>Bacteria</taxon>
        <taxon>Pseudomonadati</taxon>
        <taxon>Pseudomonadota</taxon>
        <taxon>Gammaproteobacteria</taxon>
        <taxon>Candidatus Tethybacterales</taxon>
        <taxon>Candidatus Persebacteraceae</taxon>
        <taxon>Candidatus Doriopsillibacter</taxon>
    </lineage>
</organism>
<evidence type="ECO:0000256" key="3">
    <source>
        <dbReference type="ARBA" id="ARBA00022705"/>
    </source>
</evidence>
<dbReference type="Pfam" id="PF01068">
    <property type="entry name" value="DNA_ligase_A_M"/>
    <property type="match status" value="1"/>
</dbReference>
<dbReference type="PROSITE" id="PS50160">
    <property type="entry name" value="DNA_LIGASE_A3"/>
    <property type="match status" value="1"/>
</dbReference>
<evidence type="ECO:0000313" key="9">
    <source>
        <dbReference type="Proteomes" id="UP001168167"/>
    </source>
</evidence>
<dbReference type="EC" id="6.5.1.1" evidence="8"/>
<keyword evidence="2 8" id="KW-0436">Ligase</keyword>
<dbReference type="InterPro" id="IPR012310">
    <property type="entry name" value="DNA_ligase_ATP-dep_cent"/>
</dbReference>
<reference evidence="8" key="1">
    <citation type="submission" date="2022-08" db="EMBL/GenBank/DDBJ databases">
        <authorList>
            <person name="Dzunkova M."/>
            <person name="La Clair J."/>
            <person name="Tyml T."/>
            <person name="Doud D."/>
            <person name="Schulz F."/>
            <person name="Piquer S."/>
            <person name="Porcel Sanchis D."/>
            <person name="Osborn A."/>
            <person name="Robinson D."/>
            <person name="Louie K.B."/>
            <person name="Bowen B.P."/>
            <person name="Bowers R."/>
            <person name="Lee J."/>
            <person name="Arnau Llombart V."/>
            <person name="Diaz Villanueva W."/>
            <person name="Gosliner T."/>
            <person name="Northen T."/>
            <person name="Cheng J.-F."/>
            <person name="Burkart M.D."/>
            <person name="Woyke T."/>
        </authorList>
    </citation>
    <scope>NUCLEOTIDE SEQUENCE</scope>
    <source>
        <strain evidence="8">Df01</strain>
    </source>
</reference>
<dbReference type="Proteomes" id="UP001168167">
    <property type="component" value="Unassembled WGS sequence"/>
</dbReference>
<comment type="cofactor">
    <cofactor evidence="1">
        <name>a divalent metal cation</name>
        <dbReference type="ChEBI" id="CHEBI:60240"/>
    </cofactor>
</comment>
<evidence type="ECO:0000256" key="4">
    <source>
        <dbReference type="ARBA" id="ARBA00022763"/>
    </source>
</evidence>
<protein>
    <submittedName>
        <fullName evidence="8">DNA ligase</fullName>
        <ecNumber evidence="8">6.5.1.1</ecNumber>
    </submittedName>
</protein>